<evidence type="ECO:0000313" key="10">
    <source>
        <dbReference type="Ensembl" id="ENSSLDP00000015624.1"/>
    </source>
</evidence>
<dbReference type="PROSITE" id="PS50222">
    <property type="entry name" value="EF_HAND_2"/>
    <property type="match status" value="3"/>
</dbReference>
<dbReference type="GeneTree" id="ENSGT01010000222360"/>
<comment type="subcellular location">
    <subcellularLocation>
        <location evidence="1">Endoplasmic reticulum</location>
    </subcellularLocation>
</comment>
<dbReference type="PANTHER" id="PTHR10827">
    <property type="entry name" value="RETICULOCALBIN"/>
    <property type="match status" value="1"/>
</dbReference>
<evidence type="ECO:0000313" key="11">
    <source>
        <dbReference type="Proteomes" id="UP000261360"/>
    </source>
</evidence>
<dbReference type="GO" id="GO:0005509">
    <property type="term" value="F:calcium ion binding"/>
    <property type="evidence" value="ECO:0007669"/>
    <property type="project" value="InterPro"/>
</dbReference>
<evidence type="ECO:0000256" key="1">
    <source>
        <dbReference type="ARBA" id="ARBA00004240"/>
    </source>
</evidence>
<accession>A0A3B4XCU3</accession>
<dbReference type="AlphaFoldDB" id="A0A3B4XCU3"/>
<feature type="domain" description="EF-hand" evidence="9">
    <location>
        <begin position="155"/>
        <end position="190"/>
    </location>
</feature>
<comment type="similarity">
    <text evidence="2">Belongs to the CREC family.</text>
</comment>
<dbReference type="PROSITE" id="PS00018">
    <property type="entry name" value="EF_HAND_1"/>
    <property type="match status" value="2"/>
</dbReference>
<name>A0A3B4XCU3_SERLL</name>
<evidence type="ECO:0000256" key="4">
    <source>
        <dbReference type="ARBA" id="ARBA00022729"/>
    </source>
</evidence>
<dbReference type="Gene3D" id="1.10.238.10">
    <property type="entry name" value="EF-hand"/>
    <property type="match status" value="1"/>
</dbReference>
<evidence type="ECO:0000259" key="9">
    <source>
        <dbReference type="PROSITE" id="PS50222"/>
    </source>
</evidence>
<proteinExistence type="inferred from homology"/>
<dbReference type="Pfam" id="PF13499">
    <property type="entry name" value="EF-hand_7"/>
    <property type="match status" value="1"/>
</dbReference>
<organism evidence="10 11">
    <name type="scientific">Seriola lalandi dorsalis</name>
    <dbReference type="NCBI Taxonomy" id="1841481"/>
    <lineage>
        <taxon>Eukaryota</taxon>
        <taxon>Metazoa</taxon>
        <taxon>Chordata</taxon>
        <taxon>Craniata</taxon>
        <taxon>Vertebrata</taxon>
        <taxon>Euteleostomi</taxon>
        <taxon>Actinopterygii</taxon>
        <taxon>Neopterygii</taxon>
        <taxon>Teleostei</taxon>
        <taxon>Neoteleostei</taxon>
        <taxon>Acanthomorphata</taxon>
        <taxon>Carangaria</taxon>
        <taxon>Carangiformes</taxon>
        <taxon>Carangidae</taxon>
        <taxon>Seriola</taxon>
    </lineage>
</organism>
<reference evidence="10" key="2">
    <citation type="submission" date="2025-09" db="UniProtKB">
        <authorList>
            <consortium name="Ensembl"/>
        </authorList>
    </citation>
    <scope>IDENTIFICATION</scope>
</reference>
<dbReference type="GO" id="GO:0005783">
    <property type="term" value="C:endoplasmic reticulum"/>
    <property type="evidence" value="ECO:0007669"/>
    <property type="project" value="UniProtKB-SubCell"/>
</dbReference>
<keyword evidence="7" id="KW-0106">Calcium</keyword>
<feature type="chain" id="PRO_5017374482" evidence="8">
    <location>
        <begin position="20"/>
        <end position="216"/>
    </location>
</feature>
<dbReference type="InterPro" id="IPR002048">
    <property type="entry name" value="EF_hand_dom"/>
</dbReference>
<feature type="domain" description="EF-hand" evidence="9">
    <location>
        <begin position="68"/>
        <end position="103"/>
    </location>
</feature>
<evidence type="ECO:0000256" key="7">
    <source>
        <dbReference type="ARBA" id="ARBA00022837"/>
    </source>
</evidence>
<evidence type="ECO:0000256" key="2">
    <source>
        <dbReference type="ARBA" id="ARBA00006431"/>
    </source>
</evidence>
<evidence type="ECO:0000256" key="3">
    <source>
        <dbReference type="ARBA" id="ARBA00022723"/>
    </source>
</evidence>
<keyword evidence="11" id="KW-1185">Reference proteome</keyword>
<dbReference type="Ensembl" id="ENSSLDT00000016205.1">
    <property type="protein sequence ID" value="ENSSLDP00000015624.1"/>
    <property type="gene ID" value="ENSSLDG00000012338.1"/>
</dbReference>
<keyword evidence="4 8" id="KW-0732">Signal</keyword>
<dbReference type="SUPFAM" id="SSF47473">
    <property type="entry name" value="EF-hand"/>
    <property type="match status" value="1"/>
</dbReference>
<dbReference type="FunFam" id="1.10.238.10:FF:000109">
    <property type="entry name" value="calumenin isoform X2"/>
    <property type="match status" value="1"/>
</dbReference>
<feature type="domain" description="EF-hand" evidence="9">
    <location>
        <begin position="104"/>
        <end position="139"/>
    </location>
</feature>
<protein>
    <submittedName>
        <fullName evidence="10">Reticulocalbin 1, EF-hand calcium binding domain</fullName>
    </submittedName>
</protein>
<evidence type="ECO:0000256" key="5">
    <source>
        <dbReference type="ARBA" id="ARBA00022737"/>
    </source>
</evidence>
<evidence type="ECO:0000256" key="8">
    <source>
        <dbReference type="SAM" id="SignalP"/>
    </source>
</evidence>
<dbReference type="InterPro" id="IPR018247">
    <property type="entry name" value="EF_Hand_1_Ca_BS"/>
</dbReference>
<keyword evidence="3" id="KW-0479">Metal-binding</keyword>
<sequence>MDLLSFVCAVLLCTVVVHGKPTLRKERVHHDPELSRQAHEDNKSYQYDHEAFLGKEEAKTFDQLTPEESKDRLGKIVDRIDSDGNGYITTAELKAWIKRVQKRYVYENVAKVWTDYDLNKDNKISWDEYKQATYGYYLANPEEFEDATDQFSFKKMLPRDERRFKSADLNGDHAADREEFTAFLHPEEFEHMKDIVVLVKVGQGSKVFCWLNFFFF</sequence>
<evidence type="ECO:0000256" key="6">
    <source>
        <dbReference type="ARBA" id="ARBA00022824"/>
    </source>
</evidence>
<dbReference type="InterPro" id="IPR011992">
    <property type="entry name" value="EF-hand-dom_pair"/>
</dbReference>
<dbReference type="PANTHER" id="PTHR10827:SF17">
    <property type="entry name" value="RETICULOCALBIN-1"/>
    <property type="match status" value="1"/>
</dbReference>
<reference evidence="10" key="1">
    <citation type="submission" date="2025-08" db="UniProtKB">
        <authorList>
            <consortium name="Ensembl"/>
        </authorList>
    </citation>
    <scope>IDENTIFICATION</scope>
</reference>
<feature type="signal peptide" evidence="8">
    <location>
        <begin position="1"/>
        <end position="19"/>
    </location>
</feature>
<dbReference type="Proteomes" id="UP000261360">
    <property type="component" value="Unplaced"/>
</dbReference>
<keyword evidence="6" id="KW-0256">Endoplasmic reticulum</keyword>
<dbReference type="STRING" id="1841481.ENSSLDP00000015624"/>
<keyword evidence="5" id="KW-0677">Repeat</keyword>